<dbReference type="Proteomes" id="UP000595662">
    <property type="component" value="Chromosome 2"/>
</dbReference>
<name>A0A7T7BJS8_PENDI</name>
<feature type="compositionally biased region" description="Low complexity" evidence="1">
    <location>
        <begin position="288"/>
        <end position="297"/>
    </location>
</feature>
<proteinExistence type="predicted"/>
<accession>A0A7T7BJS8</accession>
<feature type="region of interest" description="Disordered" evidence="1">
    <location>
        <begin position="1"/>
        <end position="20"/>
    </location>
</feature>
<evidence type="ECO:0000256" key="1">
    <source>
        <dbReference type="SAM" id="MobiDB-lite"/>
    </source>
</evidence>
<feature type="compositionally biased region" description="Basic and acidic residues" evidence="1">
    <location>
        <begin position="325"/>
        <end position="334"/>
    </location>
</feature>
<feature type="region of interest" description="Disordered" evidence="1">
    <location>
        <begin position="280"/>
        <end position="302"/>
    </location>
</feature>
<reference evidence="2 3" key="1">
    <citation type="submission" date="2020-08" db="EMBL/GenBank/DDBJ databases">
        <title>The completed genome sequence of the pathogenic ascomycete fungus Penicillium digitatum.</title>
        <authorList>
            <person name="Wang M."/>
        </authorList>
    </citation>
    <scope>NUCLEOTIDE SEQUENCE [LARGE SCALE GENOMIC DNA]</scope>
    <source>
        <strain evidence="2 3">PdW03</strain>
    </source>
</reference>
<feature type="compositionally biased region" description="Low complexity" evidence="1">
    <location>
        <begin position="405"/>
        <end position="423"/>
    </location>
</feature>
<dbReference type="RefSeq" id="XP_014535638.1">
    <property type="nucleotide sequence ID" value="XM_014680152.1"/>
</dbReference>
<dbReference type="GeneID" id="26232124"/>
<protein>
    <submittedName>
        <fullName evidence="2">Uncharacterized protein</fullName>
    </submittedName>
</protein>
<feature type="compositionally biased region" description="Basic and acidic residues" evidence="1">
    <location>
        <begin position="363"/>
        <end position="375"/>
    </location>
</feature>
<evidence type="ECO:0000313" key="2">
    <source>
        <dbReference type="EMBL" id="QQK42394.1"/>
    </source>
</evidence>
<dbReference type="EMBL" id="CP060775">
    <property type="protein sequence ID" value="QQK42394.1"/>
    <property type="molecule type" value="Genomic_DNA"/>
</dbReference>
<gene>
    <name evidence="2" type="ORF">Pdw03_6295</name>
</gene>
<dbReference type="KEGG" id="pdp:PDIP_38060"/>
<dbReference type="VEuPathDB" id="FungiDB:PDIP_38060"/>
<feature type="region of interest" description="Disordered" evidence="1">
    <location>
        <begin position="398"/>
        <end position="423"/>
    </location>
</feature>
<evidence type="ECO:0000313" key="3">
    <source>
        <dbReference type="Proteomes" id="UP000595662"/>
    </source>
</evidence>
<dbReference type="OMA" id="WAELWGP"/>
<dbReference type="AlphaFoldDB" id="A0A7T7BJS8"/>
<feature type="region of interest" description="Disordered" evidence="1">
    <location>
        <begin position="315"/>
        <end position="382"/>
    </location>
</feature>
<sequence length="536" mass="60203">MPSHHSNMESPEPSGFEAELQDRRTLTEEYNVSSGSLTIAPSCITTESDESAVNIAPDESTGFVGSIRRHFRLRHHNNHEFASRHGGLDLVRQNVGFTGRHGRLGLRQRLREFTSRQIGRYRHRRMFRRQDNALPSHQTRNIQPSFEDHDSILRGFDNLLTARQARNNQQDVEDRYSMLRRLDDLLAARQASNSQQNVEDFNSQHAYGLLTFDLLQLPSVPQLAHGSVMPEASLLQNDNIEGHSLSSPSLHMQNRAASSVNSHQSNIPYYTARHDNNDELRVTENSDNDPPSDQSSQVRRGRSLQLAGSNFSDALSEVWGGSQPSRDHPEEPRGRRLLRTSSVVSDPWAELWGPIRPPSDPSSEERRGNTFRRDGSSATDPLSMNEILGAVNTAFHNCDIEENGSSPHPAPQAQAHASSSVPPQDRIYNVISALREPSRSIGHSQSAASYDSEEEMKQTNLRVARWAEEVQRALEEENIVTLRPEPEQELDAFCLEVDRIMAGNVSITRHYEAAGRGFDGANDDAVHRHPVLLRLV</sequence>
<organism evidence="2 3">
    <name type="scientific">Penicillium digitatum</name>
    <name type="common">Green mold</name>
    <dbReference type="NCBI Taxonomy" id="36651"/>
    <lineage>
        <taxon>Eukaryota</taxon>
        <taxon>Fungi</taxon>
        <taxon>Dikarya</taxon>
        <taxon>Ascomycota</taxon>
        <taxon>Pezizomycotina</taxon>
        <taxon>Eurotiomycetes</taxon>
        <taxon>Eurotiomycetidae</taxon>
        <taxon>Eurotiales</taxon>
        <taxon>Aspergillaceae</taxon>
        <taxon>Penicillium</taxon>
    </lineage>
</organism>